<evidence type="ECO:0000313" key="1">
    <source>
        <dbReference type="EMBL" id="TDR46556.1"/>
    </source>
</evidence>
<dbReference type="EMBL" id="SNZH01000003">
    <property type="protein sequence ID" value="TDR46556.1"/>
    <property type="molecule type" value="Genomic_DNA"/>
</dbReference>
<protein>
    <recommendedName>
        <fullName evidence="3">Transposase</fullName>
    </recommendedName>
</protein>
<evidence type="ECO:0008006" key="3">
    <source>
        <dbReference type="Google" id="ProtNLM"/>
    </source>
</evidence>
<dbReference type="RefSeq" id="WP_425598825.1">
    <property type="nucleotide sequence ID" value="NZ_SNZH01000003.1"/>
</dbReference>
<name>A0A4V3DMZ7_9GAMM</name>
<dbReference type="AlphaFoldDB" id="A0A4V3DMZ7"/>
<sequence length="82" mass="9073">MIAKEDRQRMAKDIGVAQDSGARLAPACALAGIDVRTLQRWKTVDGVERGDQRPHALHHRSGHVGFERERLCLPAPSHPQEA</sequence>
<accession>A0A4V3DMZ7</accession>
<reference evidence="1 2" key="1">
    <citation type="submission" date="2019-03" db="EMBL/GenBank/DDBJ databases">
        <title>Genomic Encyclopedia of Type Strains, Phase IV (KMG-IV): sequencing the most valuable type-strain genomes for metagenomic binning, comparative biology and taxonomic classification.</title>
        <authorList>
            <person name="Goeker M."/>
        </authorList>
    </citation>
    <scope>NUCLEOTIDE SEQUENCE [LARGE SCALE GENOMIC DNA]</scope>
    <source>
        <strain evidence="1 2">DSM 21667</strain>
    </source>
</reference>
<evidence type="ECO:0000313" key="2">
    <source>
        <dbReference type="Proteomes" id="UP000295293"/>
    </source>
</evidence>
<proteinExistence type="predicted"/>
<dbReference type="Proteomes" id="UP000295293">
    <property type="component" value="Unassembled WGS sequence"/>
</dbReference>
<gene>
    <name evidence="1" type="ORF">DFR29_10388</name>
</gene>
<organism evidence="1 2">
    <name type="scientific">Tahibacter aquaticus</name>
    <dbReference type="NCBI Taxonomy" id="520092"/>
    <lineage>
        <taxon>Bacteria</taxon>
        <taxon>Pseudomonadati</taxon>
        <taxon>Pseudomonadota</taxon>
        <taxon>Gammaproteobacteria</taxon>
        <taxon>Lysobacterales</taxon>
        <taxon>Rhodanobacteraceae</taxon>
        <taxon>Tahibacter</taxon>
    </lineage>
</organism>
<keyword evidence="2" id="KW-1185">Reference proteome</keyword>
<comment type="caution">
    <text evidence="1">The sequence shown here is derived from an EMBL/GenBank/DDBJ whole genome shotgun (WGS) entry which is preliminary data.</text>
</comment>